<evidence type="ECO:0000313" key="4">
    <source>
        <dbReference type="Proteomes" id="UP000887023"/>
    </source>
</evidence>
<dbReference type="EMBL" id="CP079105">
    <property type="protein sequence ID" value="QXQ12815.1"/>
    <property type="molecule type" value="Genomic_DNA"/>
</dbReference>
<evidence type="ECO:0000313" key="3">
    <source>
        <dbReference type="EMBL" id="QXQ12815.1"/>
    </source>
</evidence>
<dbReference type="InterPro" id="IPR025246">
    <property type="entry name" value="IS30-like_HTH"/>
</dbReference>
<dbReference type="RefSeq" id="WP_169797463.1">
    <property type="nucleotide sequence ID" value="NZ_CBCRUZ010000002.1"/>
</dbReference>
<dbReference type="Gene3D" id="1.10.10.60">
    <property type="entry name" value="Homeodomain-like"/>
    <property type="match status" value="1"/>
</dbReference>
<name>A0ABX8S8D0_9ACTN</name>
<dbReference type="Pfam" id="PF02796">
    <property type="entry name" value="HTH_7"/>
    <property type="match status" value="1"/>
</dbReference>
<feature type="domain" description="Resolvase HTH" evidence="1">
    <location>
        <begin position="42"/>
        <end position="84"/>
    </location>
</feature>
<dbReference type="Pfam" id="PF13936">
    <property type="entry name" value="HTH_38"/>
    <property type="match status" value="1"/>
</dbReference>
<accession>A0ABX8S8D0</accession>
<evidence type="ECO:0000259" key="2">
    <source>
        <dbReference type="Pfam" id="PF13936"/>
    </source>
</evidence>
<organism evidence="3 4">
    <name type="scientific">Skermania pinensis</name>
    <dbReference type="NCBI Taxonomy" id="39122"/>
    <lineage>
        <taxon>Bacteria</taxon>
        <taxon>Bacillati</taxon>
        <taxon>Actinomycetota</taxon>
        <taxon>Actinomycetes</taxon>
        <taxon>Mycobacteriales</taxon>
        <taxon>Gordoniaceae</taxon>
        <taxon>Skermania</taxon>
    </lineage>
</organism>
<reference evidence="3" key="1">
    <citation type="submission" date="2021-07" db="EMBL/GenBank/DDBJ databases">
        <title>Candidatus Kaistella beijingensis sp. nov. isolated from a municipal wastewater treatment plant is involved in sludge foaming.</title>
        <authorList>
            <person name="Song Y."/>
            <person name="Liu S.-J."/>
        </authorList>
    </citation>
    <scope>NUCLEOTIDE SEQUENCE</scope>
    <source>
        <strain evidence="3">DSM 43998</strain>
    </source>
</reference>
<feature type="domain" description="Transposase IS30-like HTH" evidence="2">
    <location>
        <begin position="90"/>
        <end position="127"/>
    </location>
</feature>
<dbReference type="InterPro" id="IPR006120">
    <property type="entry name" value="Resolvase_HTH_dom"/>
</dbReference>
<dbReference type="Proteomes" id="UP000887023">
    <property type="component" value="Chromosome"/>
</dbReference>
<keyword evidence="4" id="KW-1185">Reference proteome</keyword>
<sequence length="145" mass="16352">METIGTYSRKAYLTERFLTLRNKLSHNSTRAPTAPAVHRHARKRHLTKDEVSEIVARYNAGTRSTQLVTETGLAKETILKLLHTNGATIRRRGLSVADIAEAATLYRDGRSLEWIGKHFGVSHTTVRAALKKHGVKMRDTHGRER</sequence>
<gene>
    <name evidence="3" type="ORF">KV203_12850</name>
</gene>
<protein>
    <submittedName>
        <fullName evidence="3">Helix-turn-helix domain-containing protein</fullName>
    </submittedName>
</protein>
<proteinExistence type="predicted"/>
<evidence type="ECO:0000259" key="1">
    <source>
        <dbReference type="Pfam" id="PF02796"/>
    </source>
</evidence>